<dbReference type="Pfam" id="PF19291">
    <property type="entry name" value="TREH_N"/>
    <property type="match status" value="1"/>
</dbReference>
<proteinExistence type="predicted"/>
<sequence>MVASRIEDYGLIGDLQTAAMVGLDGSIDWLCLPRFDSPACFAALVGEHDNGHWRVAPVGSGDCTRRRYRDDTLILETEWETDDGAVRVIDFMPPRGEAADVVRIVEGLQGTVRMRTHLRLRFDYGHVVPWLEVGDRRSTAVAGPDAVAVASPVALHREDGDLVAEFEIRQGQRIPMVLTHYPAWSEVPSAVDAEDALIETEEFWTGWIGQLSYEGRWEHAVRRSLIVLKALTDAVTGGIVAAATSSLPERLGGERNWDYRYCWLRDASFTLQALLGTGYVEEAKAWRAWLLRAVAGDPADLQIMYALDGSRRIPESELGWLDGYEDSRPVRVGNAASEQHQLDVYGEVLETLHMARTHGIATTDEGWAVQVALLDHVRQTWQEPDNGLWEMRGPQQQFVHSKVLSWAGVDRMIKGAEDNGMDVPLDEWKKLRQQIHDEVCEKGFDADRNTFTQYYGSSALDAALLLIPQVGFLPWDDPRVVGTVEAIGRELMMDGLLVRYRTDSSGNAAGDGLEGQEGAFVACNFWYADALWEIGRTDEATEFFERSLDLANDLGLLSEEYAPGLDRQLGNVPQAFSHVGLITTARRLSGEPTAKRESN</sequence>
<keyword evidence="4" id="KW-1185">Reference proteome</keyword>
<evidence type="ECO:0000259" key="2">
    <source>
        <dbReference type="Pfam" id="PF19291"/>
    </source>
</evidence>
<dbReference type="InterPro" id="IPR011613">
    <property type="entry name" value="GH15-like"/>
</dbReference>
<dbReference type="Gene3D" id="1.50.10.10">
    <property type="match status" value="1"/>
</dbReference>
<accession>A0ABT9D9J1</accession>
<dbReference type="GO" id="GO:0016787">
    <property type="term" value="F:hydrolase activity"/>
    <property type="evidence" value="ECO:0007669"/>
    <property type="project" value="UniProtKB-KW"/>
</dbReference>
<dbReference type="Proteomes" id="UP001232536">
    <property type="component" value="Unassembled WGS sequence"/>
</dbReference>
<protein>
    <submittedName>
        <fullName evidence="3">Glycoside hydrolase family 15 protein</fullName>
    </submittedName>
</protein>
<feature type="domain" description="Trehalase-like N-terminal" evidence="2">
    <location>
        <begin position="3"/>
        <end position="152"/>
    </location>
</feature>
<dbReference type="Pfam" id="PF00723">
    <property type="entry name" value="Glyco_hydro_15"/>
    <property type="match status" value="1"/>
</dbReference>
<dbReference type="RefSeq" id="WP_304600877.1">
    <property type="nucleotide sequence ID" value="NZ_JAUQYP010000001.1"/>
</dbReference>
<feature type="domain" description="GH15-like" evidence="1">
    <location>
        <begin position="220"/>
        <end position="585"/>
    </location>
</feature>
<evidence type="ECO:0000259" key="1">
    <source>
        <dbReference type="Pfam" id="PF00723"/>
    </source>
</evidence>
<dbReference type="InterPro" id="IPR012341">
    <property type="entry name" value="6hp_glycosidase-like_sf"/>
</dbReference>
<name>A0ABT9D9J1_9CELL</name>
<dbReference type="SUPFAM" id="SSF48208">
    <property type="entry name" value="Six-hairpin glycosidases"/>
    <property type="match status" value="1"/>
</dbReference>
<comment type="caution">
    <text evidence="3">The sequence shown here is derived from an EMBL/GenBank/DDBJ whole genome shotgun (WGS) entry which is preliminary data.</text>
</comment>
<reference evidence="3 4" key="1">
    <citation type="submission" date="2023-07" db="EMBL/GenBank/DDBJ databases">
        <title>Description of novel actinomycetes strains, isolated from tidal flat sediment.</title>
        <authorList>
            <person name="Lu C."/>
        </authorList>
    </citation>
    <scope>NUCLEOTIDE SEQUENCE [LARGE SCALE GENOMIC DNA]</scope>
    <source>
        <strain evidence="3 4">SYSU T00b441</strain>
    </source>
</reference>
<evidence type="ECO:0000313" key="4">
    <source>
        <dbReference type="Proteomes" id="UP001232536"/>
    </source>
</evidence>
<dbReference type="EMBL" id="JAUQYP010000001">
    <property type="protein sequence ID" value="MDO8107245.1"/>
    <property type="molecule type" value="Genomic_DNA"/>
</dbReference>
<dbReference type="PANTHER" id="PTHR31616:SF0">
    <property type="entry name" value="GLUCAN 1,4-ALPHA-GLUCOSIDASE"/>
    <property type="match status" value="1"/>
</dbReference>
<gene>
    <name evidence="3" type="ORF">Q6348_08560</name>
</gene>
<dbReference type="InterPro" id="IPR045582">
    <property type="entry name" value="Trehalase-like_N"/>
</dbReference>
<dbReference type="InterPro" id="IPR008928">
    <property type="entry name" value="6-hairpin_glycosidase_sf"/>
</dbReference>
<dbReference type="PANTHER" id="PTHR31616">
    <property type="entry name" value="TREHALASE"/>
    <property type="match status" value="1"/>
</dbReference>
<keyword evidence="3" id="KW-0378">Hydrolase</keyword>
<organism evidence="3 4">
    <name type="scientific">Actinotalea lenta</name>
    <dbReference type="NCBI Taxonomy" id="3064654"/>
    <lineage>
        <taxon>Bacteria</taxon>
        <taxon>Bacillati</taxon>
        <taxon>Actinomycetota</taxon>
        <taxon>Actinomycetes</taxon>
        <taxon>Micrococcales</taxon>
        <taxon>Cellulomonadaceae</taxon>
        <taxon>Actinotalea</taxon>
    </lineage>
</organism>
<evidence type="ECO:0000313" key="3">
    <source>
        <dbReference type="EMBL" id="MDO8107245.1"/>
    </source>
</evidence>